<evidence type="ECO:0000259" key="1">
    <source>
        <dbReference type="Pfam" id="PF00149"/>
    </source>
</evidence>
<organism evidence="2 3">
    <name type="scientific">Parachaetomium inaequale</name>
    <dbReference type="NCBI Taxonomy" id="2588326"/>
    <lineage>
        <taxon>Eukaryota</taxon>
        <taxon>Fungi</taxon>
        <taxon>Dikarya</taxon>
        <taxon>Ascomycota</taxon>
        <taxon>Pezizomycotina</taxon>
        <taxon>Sordariomycetes</taxon>
        <taxon>Sordariomycetidae</taxon>
        <taxon>Sordariales</taxon>
        <taxon>Chaetomiaceae</taxon>
        <taxon>Parachaetomium</taxon>
    </lineage>
</organism>
<dbReference type="InterPro" id="IPR029052">
    <property type="entry name" value="Metallo-depent_PP-like"/>
</dbReference>
<reference evidence="3" key="1">
    <citation type="journal article" date="2023" name="Mol. Phylogenet. Evol.">
        <title>Genome-scale phylogeny and comparative genomics of the fungal order Sordariales.</title>
        <authorList>
            <person name="Hensen N."/>
            <person name="Bonometti L."/>
            <person name="Westerberg I."/>
            <person name="Brannstrom I.O."/>
            <person name="Guillou S."/>
            <person name="Cros-Aarteil S."/>
            <person name="Calhoun S."/>
            <person name="Haridas S."/>
            <person name="Kuo A."/>
            <person name="Mondo S."/>
            <person name="Pangilinan J."/>
            <person name="Riley R."/>
            <person name="LaButti K."/>
            <person name="Andreopoulos B."/>
            <person name="Lipzen A."/>
            <person name="Chen C."/>
            <person name="Yan M."/>
            <person name="Daum C."/>
            <person name="Ng V."/>
            <person name="Clum A."/>
            <person name="Steindorff A."/>
            <person name="Ohm R.A."/>
            <person name="Martin F."/>
            <person name="Silar P."/>
            <person name="Natvig D.O."/>
            <person name="Lalanne C."/>
            <person name="Gautier V."/>
            <person name="Ament-Velasquez S.L."/>
            <person name="Kruys A."/>
            <person name="Hutchinson M.I."/>
            <person name="Powell A.J."/>
            <person name="Barry K."/>
            <person name="Miller A.N."/>
            <person name="Grigoriev I.V."/>
            <person name="Debuchy R."/>
            <person name="Gladieux P."/>
            <person name="Hiltunen Thoren M."/>
            <person name="Johannesson H."/>
        </authorList>
    </citation>
    <scope>NUCLEOTIDE SEQUENCE [LARGE SCALE GENOMIC DNA]</scope>
    <source>
        <strain evidence="3">CBS 284.82</strain>
    </source>
</reference>
<accession>A0AAN6PCR7</accession>
<feature type="domain" description="Calcineurin-like phosphoesterase" evidence="1">
    <location>
        <begin position="201"/>
        <end position="455"/>
    </location>
</feature>
<evidence type="ECO:0000313" key="3">
    <source>
        <dbReference type="Proteomes" id="UP001303115"/>
    </source>
</evidence>
<dbReference type="SUPFAM" id="SSF56300">
    <property type="entry name" value="Metallo-dependent phosphatases"/>
    <property type="match status" value="1"/>
</dbReference>
<dbReference type="Gene3D" id="3.60.21.10">
    <property type="match status" value="1"/>
</dbReference>
<keyword evidence="3" id="KW-1185">Reference proteome</keyword>
<dbReference type="Pfam" id="PF00149">
    <property type="entry name" value="Metallophos"/>
    <property type="match status" value="1"/>
</dbReference>
<dbReference type="GO" id="GO:0004721">
    <property type="term" value="F:phosphoprotein phosphatase activity"/>
    <property type="evidence" value="ECO:0007669"/>
    <property type="project" value="TreeGrafter"/>
</dbReference>
<protein>
    <submittedName>
        <fullName evidence="2">Metallo-dependent phosphatase</fullName>
    </submittedName>
</protein>
<dbReference type="InterPro" id="IPR004843">
    <property type="entry name" value="Calcineurin-like_PHP"/>
</dbReference>
<proteinExistence type="predicted"/>
<gene>
    <name evidence="2" type="ORF">C8A01DRAFT_17454</name>
</gene>
<dbReference type="PANTHER" id="PTHR32440:SF0">
    <property type="entry name" value="PHOSPHATASE DCR2-RELATED"/>
    <property type="match status" value="1"/>
</dbReference>
<dbReference type="GO" id="GO:0005737">
    <property type="term" value="C:cytoplasm"/>
    <property type="evidence" value="ECO:0007669"/>
    <property type="project" value="TreeGrafter"/>
</dbReference>
<dbReference type="EMBL" id="MU854428">
    <property type="protein sequence ID" value="KAK4038478.1"/>
    <property type="molecule type" value="Genomic_DNA"/>
</dbReference>
<dbReference type="Proteomes" id="UP001303115">
    <property type="component" value="Unassembled WGS sequence"/>
</dbReference>
<evidence type="ECO:0000313" key="2">
    <source>
        <dbReference type="EMBL" id="KAK4038478.1"/>
    </source>
</evidence>
<name>A0AAN6PCR7_9PEZI</name>
<comment type="caution">
    <text evidence="2">The sequence shown here is derived from an EMBL/GenBank/DDBJ whole genome shotgun (WGS) entry which is preliminary data.</text>
</comment>
<sequence>MPASDSSFLLQSCSSQERCLQMAPSSTPHTTATVPHSVVTDLTVCIFSPTVSPPNCEPDPRIWHRIEKELYLYTAQQTAWLYVALANEEELAAEDLLVMDVRVGDSPPNPSSGHSWESRPGGIWVLRSKFSGMIDQAVTEVDVLFGMDAVDPRPQWALMRLSLQLNAQPNVPVARLSVLHGRAKTRPDARAALRVREDGKFKIVQISDTHMVTGVGVCKDAIDAHGKNLPESEADPLTVDFIGRILDVEKPDLVVLTGDQLHHDIPDSQSALFKVVAPIIERSIPFAAVFGNHDSEGIHALSRTVQMSILQNLPFSLCESGPEHVDGIGNFCLQVLAPAPSQLPLSTLYFLDSHGQIPSKTHKPDYDPIKQSQIDWFLDTSQAQRSARVKGDNDNRFHLSLAFLHIPLPEFGDRRLSIRNGHRREPSETPSFNSHFYDALVKGGISALGCGHDHVNDFCALLPQQTQQDGDKTPQPGVWLCYGGGSGFGGYCSYGGMRFHRRTRVWELDTSTGSLKTWKRVEYAMNRVDELMLVESGAVVDPLGKMMTEAM</sequence>
<dbReference type="CDD" id="cd07383">
    <property type="entry name" value="MPP_Dcr2"/>
    <property type="match status" value="1"/>
</dbReference>
<dbReference type="AlphaFoldDB" id="A0AAN6PCR7"/>
<dbReference type="PANTHER" id="PTHR32440">
    <property type="entry name" value="PHOSPHATASE DCR2-RELATED-RELATED"/>
    <property type="match status" value="1"/>
</dbReference>